<sequence length="91" mass="9577">MGKERGSSSEFMHKPGDMLLLDGVVHIVKHVSYEETPAGTDAEGYEAVCGAGSQSWGMPGVEMAQFASSLNSALKAGAIKCDPCFNPKEAK</sequence>
<accession>A0A1G1V555</accession>
<protein>
    <submittedName>
        <fullName evidence="1">Uncharacterized protein</fullName>
    </submittedName>
</protein>
<evidence type="ECO:0000313" key="1">
    <source>
        <dbReference type="EMBL" id="OGY10491.1"/>
    </source>
</evidence>
<gene>
    <name evidence="1" type="ORF">A3D26_00120</name>
</gene>
<organism evidence="1 2">
    <name type="scientific">Candidatus Blackburnbacteria bacterium RIFCSPHIGHO2_02_FULL_44_20</name>
    <dbReference type="NCBI Taxonomy" id="1797516"/>
    <lineage>
        <taxon>Bacteria</taxon>
        <taxon>Candidatus Blackburniibacteriota</taxon>
    </lineage>
</organism>
<proteinExistence type="predicted"/>
<dbReference type="AlphaFoldDB" id="A0A1G1V555"/>
<evidence type="ECO:0000313" key="2">
    <source>
        <dbReference type="Proteomes" id="UP000178319"/>
    </source>
</evidence>
<dbReference type="Proteomes" id="UP000178319">
    <property type="component" value="Unassembled WGS sequence"/>
</dbReference>
<name>A0A1G1V555_9BACT</name>
<comment type="caution">
    <text evidence="1">The sequence shown here is derived from an EMBL/GenBank/DDBJ whole genome shotgun (WGS) entry which is preliminary data.</text>
</comment>
<dbReference type="STRING" id="1797516.A3D26_00120"/>
<reference evidence="1 2" key="1">
    <citation type="journal article" date="2016" name="Nat. Commun.">
        <title>Thousands of microbial genomes shed light on interconnected biogeochemical processes in an aquifer system.</title>
        <authorList>
            <person name="Anantharaman K."/>
            <person name="Brown C.T."/>
            <person name="Hug L.A."/>
            <person name="Sharon I."/>
            <person name="Castelle C.J."/>
            <person name="Probst A.J."/>
            <person name="Thomas B.C."/>
            <person name="Singh A."/>
            <person name="Wilkins M.J."/>
            <person name="Karaoz U."/>
            <person name="Brodie E.L."/>
            <person name="Williams K.H."/>
            <person name="Hubbard S.S."/>
            <person name="Banfield J.F."/>
        </authorList>
    </citation>
    <scope>NUCLEOTIDE SEQUENCE [LARGE SCALE GENOMIC DNA]</scope>
</reference>
<dbReference type="EMBL" id="MHBZ01000033">
    <property type="protein sequence ID" value="OGY10491.1"/>
    <property type="molecule type" value="Genomic_DNA"/>
</dbReference>